<reference evidence="2" key="1">
    <citation type="submission" date="2014-04" db="EMBL/GenBank/DDBJ databases">
        <title>Evolutionary Origins and Diversification of the Mycorrhizal Mutualists.</title>
        <authorList>
            <consortium name="DOE Joint Genome Institute"/>
            <consortium name="Mycorrhizal Genomics Consortium"/>
            <person name="Kohler A."/>
            <person name="Kuo A."/>
            <person name="Nagy L.G."/>
            <person name="Floudas D."/>
            <person name="Copeland A."/>
            <person name="Barry K.W."/>
            <person name="Cichocki N."/>
            <person name="Veneault-Fourrey C."/>
            <person name="LaButti K."/>
            <person name="Lindquist E.A."/>
            <person name="Lipzen A."/>
            <person name="Lundell T."/>
            <person name="Morin E."/>
            <person name="Murat C."/>
            <person name="Riley R."/>
            <person name="Ohm R."/>
            <person name="Sun H."/>
            <person name="Tunlid A."/>
            <person name="Henrissat B."/>
            <person name="Grigoriev I.V."/>
            <person name="Hibbett D.S."/>
            <person name="Martin F."/>
        </authorList>
    </citation>
    <scope>NUCLEOTIDE SEQUENCE [LARGE SCALE GENOMIC DNA]</scope>
    <source>
        <strain evidence="2">FD-334 SS-4</strain>
    </source>
</reference>
<evidence type="ECO:0000313" key="1">
    <source>
        <dbReference type="EMBL" id="KJA15048.1"/>
    </source>
</evidence>
<dbReference type="STRING" id="945553.A0A0D2LW20"/>
<accession>A0A0D2LW20</accession>
<dbReference type="Proteomes" id="UP000054270">
    <property type="component" value="Unassembled WGS sequence"/>
</dbReference>
<organism evidence="1 2">
    <name type="scientific">Hypholoma sublateritium (strain FD-334 SS-4)</name>
    <dbReference type="NCBI Taxonomy" id="945553"/>
    <lineage>
        <taxon>Eukaryota</taxon>
        <taxon>Fungi</taxon>
        <taxon>Dikarya</taxon>
        <taxon>Basidiomycota</taxon>
        <taxon>Agaricomycotina</taxon>
        <taxon>Agaricomycetes</taxon>
        <taxon>Agaricomycetidae</taxon>
        <taxon>Agaricales</taxon>
        <taxon>Agaricineae</taxon>
        <taxon>Strophariaceae</taxon>
        <taxon>Hypholoma</taxon>
    </lineage>
</organism>
<name>A0A0D2LW20_HYPSF</name>
<protein>
    <submittedName>
        <fullName evidence="1">Uncharacterized protein</fullName>
    </submittedName>
</protein>
<proteinExistence type="predicted"/>
<keyword evidence="2" id="KW-1185">Reference proteome</keyword>
<dbReference type="AlphaFoldDB" id="A0A0D2LW20"/>
<evidence type="ECO:0000313" key="2">
    <source>
        <dbReference type="Proteomes" id="UP000054270"/>
    </source>
</evidence>
<sequence>MEDLPKVTYRMLLAQEGTMNPGAIVMKGPYEQYLEGLEPGETPKTLLVAGESQFLKTVYLLINAKAKSETLTNHVDFARHGGETQFTAIFIKVGTQLPTYMKTAVSWDPEVIIHMQSANKQVEKTCGLARNIPFQYMSWINQPIMCF</sequence>
<dbReference type="EMBL" id="KN817655">
    <property type="protein sequence ID" value="KJA15048.1"/>
    <property type="molecule type" value="Genomic_DNA"/>
</dbReference>
<gene>
    <name evidence="1" type="ORF">HYPSUDRAFT_149621</name>
</gene>
<dbReference type="OrthoDB" id="3048530at2759"/>